<gene>
    <name evidence="2" type="ORF">HYPSUDRAFT_206154</name>
</gene>
<accession>A0A0D2KSC5</accession>
<organism evidence="2 3">
    <name type="scientific">Hypholoma sublateritium (strain FD-334 SS-4)</name>
    <dbReference type="NCBI Taxonomy" id="945553"/>
    <lineage>
        <taxon>Eukaryota</taxon>
        <taxon>Fungi</taxon>
        <taxon>Dikarya</taxon>
        <taxon>Basidiomycota</taxon>
        <taxon>Agaricomycotina</taxon>
        <taxon>Agaricomycetes</taxon>
        <taxon>Agaricomycetidae</taxon>
        <taxon>Agaricales</taxon>
        <taxon>Agaricineae</taxon>
        <taxon>Strophariaceae</taxon>
        <taxon>Hypholoma</taxon>
    </lineage>
</organism>
<reference evidence="3" key="1">
    <citation type="submission" date="2014-04" db="EMBL/GenBank/DDBJ databases">
        <title>Evolutionary Origins and Diversification of the Mycorrhizal Mutualists.</title>
        <authorList>
            <consortium name="DOE Joint Genome Institute"/>
            <consortium name="Mycorrhizal Genomics Consortium"/>
            <person name="Kohler A."/>
            <person name="Kuo A."/>
            <person name="Nagy L.G."/>
            <person name="Floudas D."/>
            <person name="Copeland A."/>
            <person name="Barry K.W."/>
            <person name="Cichocki N."/>
            <person name="Veneault-Fourrey C."/>
            <person name="LaButti K."/>
            <person name="Lindquist E.A."/>
            <person name="Lipzen A."/>
            <person name="Lundell T."/>
            <person name="Morin E."/>
            <person name="Murat C."/>
            <person name="Riley R."/>
            <person name="Ohm R."/>
            <person name="Sun H."/>
            <person name="Tunlid A."/>
            <person name="Henrissat B."/>
            <person name="Grigoriev I.V."/>
            <person name="Hibbett D.S."/>
            <person name="Martin F."/>
        </authorList>
    </citation>
    <scope>NUCLEOTIDE SEQUENCE [LARGE SCALE GENOMIC DNA]</scope>
    <source>
        <strain evidence="3">FD-334 SS-4</strain>
    </source>
</reference>
<dbReference type="STRING" id="945553.A0A0D2KSC5"/>
<dbReference type="EMBL" id="KN817602">
    <property type="protein sequence ID" value="KJA17562.1"/>
    <property type="molecule type" value="Genomic_DNA"/>
</dbReference>
<name>A0A0D2KSC5_HYPSF</name>
<dbReference type="AlphaFoldDB" id="A0A0D2KSC5"/>
<dbReference type="Proteomes" id="UP000054270">
    <property type="component" value="Unassembled WGS sequence"/>
</dbReference>
<proteinExistence type="predicted"/>
<sequence>MRVMAKKAAVPGSTPLNGVNEERMDIDDENRPDRSLTSGLAKSHSSDELPDQLPAFKFALQFTFAMLSHVLCRPTCKASASARSTLNPYLTIMLTFPTTIFKHHPTPDVLD</sequence>
<evidence type="ECO:0000313" key="2">
    <source>
        <dbReference type="EMBL" id="KJA17562.1"/>
    </source>
</evidence>
<keyword evidence="3" id="KW-1185">Reference proteome</keyword>
<evidence type="ECO:0000256" key="1">
    <source>
        <dbReference type="SAM" id="MobiDB-lite"/>
    </source>
</evidence>
<protein>
    <submittedName>
        <fullName evidence="2">Uncharacterized protein</fullName>
    </submittedName>
</protein>
<dbReference type="OrthoDB" id="2017974at2759"/>
<evidence type="ECO:0000313" key="3">
    <source>
        <dbReference type="Proteomes" id="UP000054270"/>
    </source>
</evidence>
<feature type="region of interest" description="Disordered" evidence="1">
    <location>
        <begin position="1"/>
        <end position="49"/>
    </location>
</feature>